<proteinExistence type="predicted"/>
<dbReference type="InterPro" id="IPR013766">
    <property type="entry name" value="Thioredoxin_domain"/>
</dbReference>
<dbReference type="Pfam" id="PF00578">
    <property type="entry name" value="AhpC-TSA"/>
    <property type="match status" value="1"/>
</dbReference>
<dbReference type="RefSeq" id="WP_007406291.1">
    <property type="nucleotide sequence ID" value="NZ_BBJS01000043.1"/>
</dbReference>
<dbReference type="GO" id="GO:0016209">
    <property type="term" value="F:antioxidant activity"/>
    <property type="evidence" value="ECO:0007669"/>
    <property type="project" value="InterPro"/>
</dbReference>
<dbReference type="Gene3D" id="3.40.30.10">
    <property type="entry name" value="Glutaredoxin"/>
    <property type="match status" value="1"/>
</dbReference>
<dbReference type="Proteomes" id="UP000032025">
    <property type="component" value="Unassembled WGS sequence"/>
</dbReference>
<gene>
    <name evidence="3" type="ORF">SP6_43_02200</name>
</gene>
<reference evidence="3 4" key="1">
    <citation type="submission" date="2014-08" db="EMBL/GenBank/DDBJ databases">
        <title>Whole genome shotgun sequence of Sphingomonas paucimobilis NBRC 13935.</title>
        <authorList>
            <person name="Hosoyama A."/>
            <person name="Hashimoto M."/>
            <person name="Hosoyama Y."/>
            <person name="Noguchi M."/>
            <person name="Uohara A."/>
            <person name="Ohji S."/>
            <person name="Katano-Makiyama Y."/>
            <person name="Ichikawa N."/>
            <person name="Kimura A."/>
            <person name="Yamazoe A."/>
            <person name="Fujita N."/>
        </authorList>
    </citation>
    <scope>NUCLEOTIDE SEQUENCE [LARGE SCALE GENOMIC DNA]</scope>
    <source>
        <strain evidence="3 4">NBRC 13935</strain>
    </source>
</reference>
<feature type="domain" description="Thioredoxin" evidence="2">
    <location>
        <begin position="89"/>
        <end position="240"/>
    </location>
</feature>
<evidence type="ECO:0000313" key="3">
    <source>
        <dbReference type="EMBL" id="GAN14721.1"/>
    </source>
</evidence>
<protein>
    <submittedName>
        <fullName evidence="3">DNA, contig: SP643</fullName>
    </submittedName>
</protein>
<dbReference type="PANTHER" id="PTHR43110:SF1">
    <property type="entry name" value="THIOL PEROXIDASE"/>
    <property type="match status" value="1"/>
</dbReference>
<name>A0A0C9MVS3_SPHPI</name>
<organism evidence="3 4">
    <name type="scientific">Sphingomonas paucimobilis NBRC 13935</name>
    <dbReference type="NCBI Taxonomy" id="1219050"/>
    <lineage>
        <taxon>Bacteria</taxon>
        <taxon>Pseudomonadati</taxon>
        <taxon>Pseudomonadota</taxon>
        <taxon>Alphaproteobacteria</taxon>
        <taxon>Sphingomonadales</taxon>
        <taxon>Sphingomonadaceae</taxon>
        <taxon>Sphingomonas</taxon>
    </lineage>
</organism>
<dbReference type="SUPFAM" id="SSF52833">
    <property type="entry name" value="Thioredoxin-like"/>
    <property type="match status" value="1"/>
</dbReference>
<evidence type="ECO:0000256" key="1">
    <source>
        <dbReference type="ARBA" id="ARBA00023284"/>
    </source>
</evidence>
<sequence>MDRNAGTLDPQPSRLEQLSTDFAALAPKLPDGPEKQALSLLHGMIQELWRSAGSARPAFEAPAGATLDDLKSLHEHAPAMEGDAINSPLSVGAKAPEFALLDANGREVTLSSYAGRAIVLVFYPLDWSPGCSKQLDLYQQEWSEFEKRDVEIVGISVDSLYSHGAWAAARGLSMPLLADFNPKGEVARRYNVWRDADGFSERALYIIDGEGVIRYAHVSPKLQHVPDIYELFAKLDEIVGTPATEGRE</sequence>
<keyword evidence="1" id="KW-0676">Redox-active center</keyword>
<evidence type="ECO:0000313" key="4">
    <source>
        <dbReference type="Proteomes" id="UP000032025"/>
    </source>
</evidence>
<dbReference type="GeneID" id="78525700"/>
<dbReference type="InterPro" id="IPR036249">
    <property type="entry name" value="Thioredoxin-like_sf"/>
</dbReference>
<dbReference type="AlphaFoldDB" id="A0A0C9MVS3"/>
<keyword evidence="4" id="KW-1185">Reference proteome</keyword>
<dbReference type="PANTHER" id="PTHR43110">
    <property type="entry name" value="THIOL PEROXIDASE"/>
    <property type="match status" value="1"/>
</dbReference>
<dbReference type="EMBL" id="BBJS01000043">
    <property type="protein sequence ID" value="GAN14721.1"/>
    <property type="molecule type" value="Genomic_DNA"/>
</dbReference>
<dbReference type="InterPro" id="IPR050455">
    <property type="entry name" value="Tpx_Peroxidase_subfamily"/>
</dbReference>
<dbReference type="GO" id="GO:0016491">
    <property type="term" value="F:oxidoreductase activity"/>
    <property type="evidence" value="ECO:0007669"/>
    <property type="project" value="InterPro"/>
</dbReference>
<accession>A0A0C9MVS3</accession>
<dbReference type="InterPro" id="IPR000866">
    <property type="entry name" value="AhpC/TSA"/>
</dbReference>
<comment type="caution">
    <text evidence="3">The sequence shown here is derived from an EMBL/GenBank/DDBJ whole genome shotgun (WGS) entry which is preliminary data.</text>
</comment>
<evidence type="ECO:0000259" key="2">
    <source>
        <dbReference type="PROSITE" id="PS51352"/>
    </source>
</evidence>
<dbReference type="PROSITE" id="PS51352">
    <property type="entry name" value="THIOREDOXIN_2"/>
    <property type="match status" value="1"/>
</dbReference>